<feature type="transmembrane region" description="Helical" evidence="5">
    <location>
        <begin position="16"/>
        <end position="34"/>
    </location>
</feature>
<dbReference type="Proteomes" id="UP001595778">
    <property type="component" value="Unassembled WGS sequence"/>
</dbReference>
<feature type="transmembrane region" description="Helical" evidence="5">
    <location>
        <begin position="68"/>
        <end position="86"/>
    </location>
</feature>
<keyword evidence="2 5" id="KW-0812">Transmembrane</keyword>
<feature type="transmembrane region" description="Helical" evidence="5">
    <location>
        <begin position="451"/>
        <end position="468"/>
    </location>
</feature>
<evidence type="ECO:0000256" key="1">
    <source>
        <dbReference type="ARBA" id="ARBA00004141"/>
    </source>
</evidence>
<evidence type="ECO:0000256" key="2">
    <source>
        <dbReference type="ARBA" id="ARBA00022692"/>
    </source>
</evidence>
<feature type="transmembrane region" description="Helical" evidence="5">
    <location>
        <begin position="92"/>
        <end position="110"/>
    </location>
</feature>
<comment type="caution">
    <text evidence="7">The sequence shown here is derived from an EMBL/GenBank/DDBJ whole genome shotgun (WGS) entry which is preliminary data.</text>
</comment>
<keyword evidence="7" id="KW-0436">Ligase</keyword>
<feature type="transmembrane region" description="Helical" evidence="5">
    <location>
        <begin position="40"/>
        <end position="56"/>
    </location>
</feature>
<evidence type="ECO:0000256" key="5">
    <source>
        <dbReference type="SAM" id="Phobius"/>
    </source>
</evidence>
<gene>
    <name evidence="7" type="ORF">ACFO0G_03915</name>
</gene>
<feature type="transmembrane region" description="Helical" evidence="5">
    <location>
        <begin position="166"/>
        <end position="187"/>
    </location>
</feature>
<reference evidence="8" key="1">
    <citation type="journal article" date="2019" name="Int. J. Syst. Evol. Microbiol.">
        <title>The Global Catalogue of Microorganisms (GCM) 10K type strain sequencing project: providing services to taxonomists for standard genome sequencing and annotation.</title>
        <authorList>
            <consortium name="The Broad Institute Genomics Platform"/>
            <consortium name="The Broad Institute Genome Sequencing Center for Infectious Disease"/>
            <person name="Wu L."/>
            <person name="Ma J."/>
        </authorList>
    </citation>
    <scope>NUCLEOTIDE SEQUENCE [LARGE SCALE GENOMIC DNA]</scope>
    <source>
        <strain evidence="8">PJ61</strain>
    </source>
</reference>
<dbReference type="InterPro" id="IPR007016">
    <property type="entry name" value="O-antigen_ligase-rel_domated"/>
</dbReference>
<feature type="transmembrane region" description="Helical" evidence="5">
    <location>
        <begin position="290"/>
        <end position="308"/>
    </location>
</feature>
<keyword evidence="3 5" id="KW-1133">Transmembrane helix</keyword>
<feature type="transmembrane region" description="Helical" evidence="5">
    <location>
        <begin position="142"/>
        <end position="159"/>
    </location>
</feature>
<comment type="subcellular location">
    <subcellularLocation>
        <location evidence="1">Membrane</location>
        <topology evidence="1">Multi-pass membrane protein</topology>
    </subcellularLocation>
</comment>
<feature type="transmembrane region" description="Helical" evidence="5">
    <location>
        <begin position="117"/>
        <end position="136"/>
    </location>
</feature>
<keyword evidence="8" id="KW-1185">Reference proteome</keyword>
<accession>A0ABV8WEZ4</accession>
<keyword evidence="4 5" id="KW-0472">Membrane</keyword>
<protein>
    <submittedName>
        <fullName evidence="7">O-antigen ligase family protein</fullName>
    </submittedName>
</protein>
<proteinExistence type="predicted"/>
<evidence type="ECO:0000313" key="8">
    <source>
        <dbReference type="Proteomes" id="UP001595778"/>
    </source>
</evidence>
<dbReference type="EMBL" id="JBHSDQ010000001">
    <property type="protein sequence ID" value="MFC4395226.1"/>
    <property type="molecule type" value="Genomic_DNA"/>
</dbReference>
<feature type="transmembrane region" description="Helical" evidence="5">
    <location>
        <begin position="251"/>
        <end position="284"/>
    </location>
</feature>
<dbReference type="Pfam" id="PF04932">
    <property type="entry name" value="Wzy_C"/>
    <property type="match status" value="1"/>
</dbReference>
<name>A0ABV8WEZ4_9MICC</name>
<dbReference type="RefSeq" id="WP_376976500.1">
    <property type="nucleotide sequence ID" value="NZ_JBHSDQ010000001.1"/>
</dbReference>
<organism evidence="7 8">
    <name type="scientific">Arthrobacter sedimenti</name>
    <dbReference type="NCBI Taxonomy" id="2694931"/>
    <lineage>
        <taxon>Bacteria</taxon>
        <taxon>Bacillati</taxon>
        <taxon>Actinomycetota</taxon>
        <taxon>Actinomycetes</taxon>
        <taxon>Micrococcales</taxon>
        <taxon>Micrococcaceae</taxon>
        <taxon>Arthrobacter</taxon>
    </lineage>
</organism>
<evidence type="ECO:0000313" key="7">
    <source>
        <dbReference type="EMBL" id="MFC4395226.1"/>
    </source>
</evidence>
<dbReference type="PANTHER" id="PTHR37422:SF13">
    <property type="entry name" value="LIPOPOLYSACCHARIDE BIOSYNTHESIS PROTEIN PA4999-RELATED"/>
    <property type="match status" value="1"/>
</dbReference>
<feature type="transmembrane region" description="Helical" evidence="5">
    <location>
        <begin position="422"/>
        <end position="439"/>
    </location>
</feature>
<feature type="domain" description="O-antigen ligase-related" evidence="6">
    <location>
        <begin position="256"/>
        <end position="400"/>
    </location>
</feature>
<dbReference type="InterPro" id="IPR051533">
    <property type="entry name" value="WaaL-like"/>
</dbReference>
<evidence type="ECO:0000256" key="3">
    <source>
        <dbReference type="ARBA" id="ARBA00022989"/>
    </source>
</evidence>
<dbReference type="PANTHER" id="PTHR37422">
    <property type="entry name" value="TEICHURONIC ACID BIOSYNTHESIS PROTEIN TUAE"/>
    <property type="match status" value="1"/>
</dbReference>
<dbReference type="GO" id="GO:0016874">
    <property type="term" value="F:ligase activity"/>
    <property type="evidence" value="ECO:0007669"/>
    <property type="project" value="UniProtKB-KW"/>
</dbReference>
<evidence type="ECO:0000259" key="6">
    <source>
        <dbReference type="Pfam" id="PF04932"/>
    </source>
</evidence>
<sequence>MKLTTRDVGGVKKTGTAGVVLLITAAAAVAMAFIDIRYSFGAFAALAVLLLVRWIGLHRFLPQGPVGWLYAVIIFVTCWAPALGIVGTIARFALAGVAVLALVHSFSTPAPRLRGPVKLGIALLLLTLAMSTIGAASTGYGFARLLNWVMFIPLLWLAFRKPDVRGAGFGLVGTSIFQMIGVGLQLAGLMKGTWGGLLTSGATYNPETSAWLKRYTGFIMNPNNLALVLTCAVIVLAACLLAQLPGKTKVGLLGLMGLFTVGIVLTGSRGGLVAVALGVIILFLAAGKRGIAIGMSVVSLAVIAYVITGSRELDRLLESFVEIVSGTDASAVQRSGVWVSRLQTTENGNVIIGSGFGGYAPELFAGQHGLDVDPANARQATVDNSWIKILLESGVLGVLGMAVTMLPPMCSALWKSKSDRRLWGIASGAVIAALLWRSLSVDMLDQNPWNAFVFLAVGFAAASAAKCSQDELHRAEQPGIRLSHYVKPGG</sequence>
<evidence type="ECO:0000256" key="4">
    <source>
        <dbReference type="ARBA" id="ARBA00023136"/>
    </source>
</evidence>
<feature type="transmembrane region" description="Helical" evidence="5">
    <location>
        <begin position="225"/>
        <end position="244"/>
    </location>
</feature>